<evidence type="ECO:0000313" key="2">
    <source>
        <dbReference type="EMBL" id="PBK68131.1"/>
    </source>
</evidence>
<feature type="region of interest" description="Disordered" evidence="1">
    <location>
        <begin position="574"/>
        <end position="653"/>
    </location>
</feature>
<feature type="compositionally biased region" description="Polar residues" evidence="1">
    <location>
        <begin position="108"/>
        <end position="117"/>
    </location>
</feature>
<feature type="compositionally biased region" description="Polar residues" evidence="1">
    <location>
        <begin position="499"/>
        <end position="509"/>
    </location>
</feature>
<feature type="region of interest" description="Disordered" evidence="1">
    <location>
        <begin position="486"/>
        <end position="545"/>
    </location>
</feature>
<proteinExistence type="predicted"/>
<gene>
    <name evidence="2" type="ORF">ARMSODRAFT_1020156</name>
</gene>
<keyword evidence="3" id="KW-1185">Reference proteome</keyword>
<dbReference type="AlphaFoldDB" id="A0A2H3BB80"/>
<dbReference type="EMBL" id="KZ293434">
    <property type="protein sequence ID" value="PBK68131.1"/>
    <property type="molecule type" value="Genomic_DNA"/>
</dbReference>
<feature type="compositionally biased region" description="Acidic residues" evidence="1">
    <location>
        <begin position="125"/>
        <end position="136"/>
    </location>
</feature>
<feature type="compositionally biased region" description="Low complexity" evidence="1">
    <location>
        <begin position="140"/>
        <end position="157"/>
    </location>
</feature>
<feature type="region of interest" description="Disordered" evidence="1">
    <location>
        <begin position="102"/>
        <end position="277"/>
    </location>
</feature>
<organism evidence="2 3">
    <name type="scientific">Armillaria solidipes</name>
    <dbReference type="NCBI Taxonomy" id="1076256"/>
    <lineage>
        <taxon>Eukaryota</taxon>
        <taxon>Fungi</taxon>
        <taxon>Dikarya</taxon>
        <taxon>Basidiomycota</taxon>
        <taxon>Agaricomycotina</taxon>
        <taxon>Agaricomycetes</taxon>
        <taxon>Agaricomycetidae</taxon>
        <taxon>Agaricales</taxon>
        <taxon>Marasmiineae</taxon>
        <taxon>Physalacriaceae</taxon>
        <taxon>Armillaria</taxon>
    </lineage>
</organism>
<feature type="compositionally biased region" description="Basic residues" evidence="1">
    <location>
        <begin position="194"/>
        <end position="205"/>
    </location>
</feature>
<dbReference type="Proteomes" id="UP000218334">
    <property type="component" value="Unassembled WGS sequence"/>
</dbReference>
<evidence type="ECO:0000313" key="3">
    <source>
        <dbReference type="Proteomes" id="UP000218334"/>
    </source>
</evidence>
<protein>
    <submittedName>
        <fullName evidence="2">Uncharacterized protein</fullName>
    </submittedName>
</protein>
<evidence type="ECO:0000256" key="1">
    <source>
        <dbReference type="SAM" id="MobiDB-lite"/>
    </source>
</evidence>
<feature type="compositionally biased region" description="Polar residues" evidence="1">
    <location>
        <begin position="243"/>
        <end position="270"/>
    </location>
</feature>
<feature type="compositionally biased region" description="Basic residues" evidence="1">
    <location>
        <begin position="622"/>
        <end position="635"/>
    </location>
</feature>
<reference evidence="3" key="1">
    <citation type="journal article" date="2017" name="Nat. Ecol. Evol.">
        <title>Genome expansion and lineage-specific genetic innovations in the forest pathogenic fungi Armillaria.</title>
        <authorList>
            <person name="Sipos G."/>
            <person name="Prasanna A.N."/>
            <person name="Walter M.C."/>
            <person name="O'Connor E."/>
            <person name="Balint B."/>
            <person name="Krizsan K."/>
            <person name="Kiss B."/>
            <person name="Hess J."/>
            <person name="Varga T."/>
            <person name="Slot J."/>
            <person name="Riley R."/>
            <person name="Boka B."/>
            <person name="Rigling D."/>
            <person name="Barry K."/>
            <person name="Lee J."/>
            <person name="Mihaltcheva S."/>
            <person name="LaButti K."/>
            <person name="Lipzen A."/>
            <person name="Waldron R."/>
            <person name="Moloney N.M."/>
            <person name="Sperisen C."/>
            <person name="Kredics L."/>
            <person name="Vagvoelgyi C."/>
            <person name="Patrignani A."/>
            <person name="Fitzpatrick D."/>
            <person name="Nagy I."/>
            <person name="Doyle S."/>
            <person name="Anderson J.B."/>
            <person name="Grigoriev I.V."/>
            <person name="Gueldener U."/>
            <person name="Muensterkoetter M."/>
            <person name="Nagy L.G."/>
        </authorList>
    </citation>
    <scope>NUCLEOTIDE SEQUENCE [LARGE SCALE GENOMIC DNA]</scope>
    <source>
        <strain evidence="3">28-4</strain>
    </source>
</reference>
<feature type="compositionally biased region" description="Low complexity" evidence="1">
    <location>
        <begin position="167"/>
        <end position="185"/>
    </location>
</feature>
<accession>A0A2H3BB80</accession>
<name>A0A2H3BB80_9AGAR</name>
<sequence>MDTKVFVEGIDLLRPLFNPQTWGSMRPRDIVGVLQRSMGFLVTIGNIACQYPMLETSSFILDVLFTCEGVVGMLPLASRLSEFQSWELQLNEYTRCNTLPADMPFPSKVQQAMSAPTSHKRKAEEEEPEGEESADEDNSKVTASKKAGSSASTRTSSQKPANRKARATLATATPKSAPAAPSTSSVKKESPQTKRIHQNVHRKFKSTGPTTGATVVVDVSRDPPRKSTKTQPGSVKDEPGTVASGSKLQDTRVQTCSQGKGQAAEATSASVPKGEHKPYPIKVKQKTFTAYSTYSYEDKLAEPVKPEEVKAILKALTKPKYSWWGQHCNNCEAATKSLCSFHAEPSQCYNARQELAKYVEATPENLRASIQHSTAALQIFEQSANAAALAAHSFRISMEETLRIWGNAVANEGEEALTGIVIEDPSFAAQIHEVLNGMGASSRIPSAVYSPVIAFRPVPMSDLPSSQDIVDGYSNAKPVHLVEEVEPNEETKPVEDTNPIDTVQPSSSEEAPPIPLPSHTLPVPMQEPPVSPPAIETADRPSDFMDATGPLVGTGRDSAEHDASLCDGDFDSYEGSIVMGTPGADPDEDLLPPVSHSQVEREEHSRHLNSFMDTDDKSPKCPPKKPKKASSHRHRSSDSVHSFRKTLARDDVV</sequence>